<evidence type="ECO:0000256" key="14">
    <source>
        <dbReference type="ARBA" id="ARBA00023204"/>
    </source>
</evidence>
<dbReference type="FunFam" id="3.40.50.10190:FF:000027">
    <property type="entry name" value="DNA ligase"/>
    <property type="match status" value="1"/>
</dbReference>
<dbReference type="InterPro" id="IPR001357">
    <property type="entry name" value="BRCT_dom"/>
</dbReference>
<keyword evidence="13" id="KW-0233">DNA recombination</keyword>
<accession>A0AAV6UWH0</accession>
<dbReference type="SMART" id="SM00292">
    <property type="entry name" value="BRCT"/>
    <property type="match status" value="2"/>
</dbReference>
<dbReference type="SUPFAM" id="SSF56091">
    <property type="entry name" value="DNA ligase/mRNA capping enzyme, catalytic domain"/>
    <property type="match status" value="1"/>
</dbReference>
<evidence type="ECO:0000256" key="1">
    <source>
        <dbReference type="ARBA" id="ARBA00001946"/>
    </source>
</evidence>
<dbReference type="InterPro" id="IPR021536">
    <property type="entry name" value="DNA_ligase_IV_dom"/>
</dbReference>
<dbReference type="CDD" id="cd07968">
    <property type="entry name" value="OBF_DNA_ligase_IV"/>
    <property type="match status" value="1"/>
</dbReference>
<feature type="domain" description="BRCT" evidence="21">
    <location>
        <begin position="850"/>
        <end position="950"/>
    </location>
</feature>
<evidence type="ECO:0000313" key="23">
    <source>
        <dbReference type="Proteomes" id="UP000827092"/>
    </source>
</evidence>
<dbReference type="SUPFAM" id="SSF117018">
    <property type="entry name" value="ATP-dependent DNA ligase DNA-binding domain"/>
    <property type="match status" value="1"/>
</dbReference>
<dbReference type="InterPro" id="IPR012308">
    <property type="entry name" value="DNA_ligase_ATP-dep_N"/>
</dbReference>
<dbReference type="InterPro" id="IPR029710">
    <property type="entry name" value="LIG4"/>
</dbReference>
<evidence type="ECO:0000256" key="3">
    <source>
        <dbReference type="ARBA" id="ARBA00007572"/>
    </source>
</evidence>
<dbReference type="InterPro" id="IPR036599">
    <property type="entry name" value="DNA_ligase_N_sf"/>
</dbReference>
<dbReference type="GO" id="GO:0005524">
    <property type="term" value="F:ATP binding"/>
    <property type="evidence" value="ECO:0007669"/>
    <property type="project" value="UniProtKB-KW"/>
</dbReference>
<dbReference type="Gene3D" id="1.10.3260.10">
    <property type="entry name" value="DNA ligase, ATP-dependent, N-terminal domain"/>
    <property type="match status" value="1"/>
</dbReference>
<dbReference type="GO" id="GO:0005958">
    <property type="term" value="C:DNA-dependent protein kinase-DNA ligase 4 complex"/>
    <property type="evidence" value="ECO:0007669"/>
    <property type="project" value="TreeGrafter"/>
</dbReference>
<dbReference type="AlphaFoldDB" id="A0AAV6UWH0"/>
<dbReference type="FunFam" id="2.40.50.140:FF:000150">
    <property type="entry name" value="DNA ligase"/>
    <property type="match status" value="1"/>
</dbReference>
<evidence type="ECO:0000256" key="2">
    <source>
        <dbReference type="ARBA" id="ARBA00004123"/>
    </source>
</evidence>
<keyword evidence="23" id="KW-1185">Reference proteome</keyword>
<protein>
    <recommendedName>
        <fullName evidence="5">DNA ligase 4</fullName>
        <ecNumber evidence="4">6.5.1.1</ecNumber>
    </recommendedName>
    <alternativeName>
        <fullName evidence="17">DNA ligase IV</fullName>
    </alternativeName>
    <alternativeName>
        <fullName evidence="16">Polydeoxyribonucleotide synthase [ATP] 4</fullName>
    </alternativeName>
</protein>
<dbReference type="InterPro" id="IPR036420">
    <property type="entry name" value="BRCT_dom_sf"/>
</dbReference>
<comment type="catalytic activity">
    <reaction evidence="18">
        <text>ATP + (deoxyribonucleotide)n-3'-hydroxyl + 5'-phospho-(deoxyribonucleotide)m = (deoxyribonucleotide)n+m + AMP + diphosphate.</text>
        <dbReference type="EC" id="6.5.1.1"/>
    </reaction>
</comment>
<keyword evidence="15" id="KW-0539">Nucleus</keyword>
<feature type="domain" description="ATP-dependent DNA ligase family profile" evidence="20">
    <location>
        <begin position="396"/>
        <end position="531"/>
    </location>
</feature>
<dbReference type="NCBIfam" id="TIGR00574">
    <property type="entry name" value="dnl1"/>
    <property type="match status" value="1"/>
</dbReference>
<dbReference type="SUPFAM" id="SSF52113">
    <property type="entry name" value="BRCT domain"/>
    <property type="match status" value="2"/>
</dbReference>
<dbReference type="InterPro" id="IPR000977">
    <property type="entry name" value="DNA_ligase_ATP-dep"/>
</dbReference>
<dbReference type="Pfam" id="PF16589">
    <property type="entry name" value="BRCT_2"/>
    <property type="match status" value="1"/>
</dbReference>
<dbReference type="GO" id="GO:0046872">
    <property type="term" value="F:metal ion binding"/>
    <property type="evidence" value="ECO:0007669"/>
    <property type="project" value="UniProtKB-KW"/>
</dbReference>
<dbReference type="PROSITE" id="PS50172">
    <property type="entry name" value="BRCT"/>
    <property type="match status" value="2"/>
</dbReference>
<evidence type="ECO:0000256" key="13">
    <source>
        <dbReference type="ARBA" id="ARBA00023172"/>
    </source>
</evidence>
<dbReference type="GO" id="GO:0003910">
    <property type="term" value="F:DNA ligase (ATP) activity"/>
    <property type="evidence" value="ECO:0007669"/>
    <property type="project" value="UniProtKB-EC"/>
</dbReference>
<evidence type="ECO:0000256" key="10">
    <source>
        <dbReference type="ARBA" id="ARBA00022763"/>
    </source>
</evidence>
<dbReference type="InterPro" id="IPR012310">
    <property type="entry name" value="DNA_ligase_ATP-dep_cent"/>
</dbReference>
<dbReference type="GO" id="GO:0006303">
    <property type="term" value="P:double-strand break repair via nonhomologous end joining"/>
    <property type="evidence" value="ECO:0007669"/>
    <property type="project" value="TreeGrafter"/>
</dbReference>
<evidence type="ECO:0000256" key="12">
    <source>
        <dbReference type="ARBA" id="ARBA00022842"/>
    </source>
</evidence>
<evidence type="ECO:0000256" key="6">
    <source>
        <dbReference type="ARBA" id="ARBA00022598"/>
    </source>
</evidence>
<keyword evidence="10" id="KW-0227">DNA damage</keyword>
<dbReference type="GO" id="GO:0003677">
    <property type="term" value="F:DNA binding"/>
    <property type="evidence" value="ECO:0007669"/>
    <property type="project" value="InterPro"/>
</dbReference>
<evidence type="ECO:0000313" key="22">
    <source>
        <dbReference type="EMBL" id="KAG8188782.1"/>
    </source>
</evidence>
<evidence type="ECO:0000256" key="7">
    <source>
        <dbReference type="ARBA" id="ARBA00022723"/>
    </source>
</evidence>
<keyword evidence="9" id="KW-0547">Nucleotide-binding</keyword>
<dbReference type="PANTHER" id="PTHR45997:SF1">
    <property type="entry name" value="DNA LIGASE 4"/>
    <property type="match status" value="1"/>
</dbReference>
<organism evidence="22 23">
    <name type="scientific">Oedothorax gibbosus</name>
    <dbReference type="NCBI Taxonomy" id="931172"/>
    <lineage>
        <taxon>Eukaryota</taxon>
        <taxon>Metazoa</taxon>
        <taxon>Ecdysozoa</taxon>
        <taxon>Arthropoda</taxon>
        <taxon>Chelicerata</taxon>
        <taxon>Arachnida</taxon>
        <taxon>Araneae</taxon>
        <taxon>Araneomorphae</taxon>
        <taxon>Entelegynae</taxon>
        <taxon>Araneoidea</taxon>
        <taxon>Linyphiidae</taxon>
        <taxon>Erigoninae</taxon>
        <taxon>Oedothorax</taxon>
    </lineage>
</organism>
<evidence type="ECO:0000256" key="19">
    <source>
        <dbReference type="RuleBase" id="RU004196"/>
    </source>
</evidence>
<evidence type="ECO:0000256" key="17">
    <source>
        <dbReference type="ARBA" id="ARBA00031942"/>
    </source>
</evidence>
<dbReference type="CDD" id="cd07903">
    <property type="entry name" value="Adenylation_DNA_ligase_IV"/>
    <property type="match status" value="1"/>
</dbReference>
<comment type="similarity">
    <text evidence="3 19">Belongs to the ATP-dependent DNA ligase family.</text>
</comment>
<dbReference type="EMBL" id="JAFNEN010000230">
    <property type="protein sequence ID" value="KAG8188782.1"/>
    <property type="molecule type" value="Genomic_DNA"/>
</dbReference>
<keyword evidence="8" id="KW-0677">Repeat</keyword>
<feature type="domain" description="BRCT" evidence="21">
    <location>
        <begin position="697"/>
        <end position="785"/>
    </location>
</feature>
<dbReference type="InterPro" id="IPR044125">
    <property type="entry name" value="Adenylation_DNA_ligase_IV"/>
</dbReference>
<dbReference type="InterPro" id="IPR012309">
    <property type="entry name" value="DNA_ligase_ATP-dep_C"/>
</dbReference>
<dbReference type="Pfam" id="PF04679">
    <property type="entry name" value="DNA_ligase_A_C"/>
    <property type="match status" value="1"/>
</dbReference>
<evidence type="ECO:0000256" key="9">
    <source>
        <dbReference type="ARBA" id="ARBA00022741"/>
    </source>
</evidence>
<dbReference type="Pfam" id="PF04675">
    <property type="entry name" value="DNA_ligase_A_N"/>
    <property type="match status" value="1"/>
</dbReference>
<keyword evidence="7" id="KW-0479">Metal-binding</keyword>
<evidence type="ECO:0000256" key="8">
    <source>
        <dbReference type="ARBA" id="ARBA00022737"/>
    </source>
</evidence>
<keyword evidence="12" id="KW-0460">Magnesium</keyword>
<comment type="cofactor">
    <cofactor evidence="1">
        <name>Mg(2+)</name>
        <dbReference type="ChEBI" id="CHEBI:18420"/>
    </cofactor>
</comment>
<dbReference type="PROSITE" id="PS00333">
    <property type="entry name" value="DNA_LIGASE_A2"/>
    <property type="match status" value="1"/>
</dbReference>
<dbReference type="GO" id="GO:0032807">
    <property type="term" value="C:DNA ligase IV complex"/>
    <property type="evidence" value="ECO:0007669"/>
    <property type="project" value="TreeGrafter"/>
</dbReference>
<keyword evidence="14" id="KW-0234">DNA repair</keyword>
<dbReference type="Pfam" id="PF11411">
    <property type="entry name" value="DNA_ligase_IV"/>
    <property type="match status" value="1"/>
</dbReference>
<dbReference type="GO" id="GO:0071897">
    <property type="term" value="P:DNA biosynthetic process"/>
    <property type="evidence" value="ECO:0007669"/>
    <property type="project" value="InterPro"/>
</dbReference>
<keyword evidence="11" id="KW-0067">ATP-binding</keyword>
<proteinExistence type="inferred from homology"/>
<evidence type="ECO:0000259" key="20">
    <source>
        <dbReference type="PROSITE" id="PS50160"/>
    </source>
</evidence>
<comment type="subcellular location">
    <subcellularLocation>
        <location evidence="2">Nucleus</location>
    </subcellularLocation>
</comment>
<name>A0AAV6UWH0_9ARAC</name>
<comment type="caution">
    <text evidence="22">The sequence shown here is derived from an EMBL/GenBank/DDBJ whole genome shotgun (WGS) entry which is preliminary data.</text>
</comment>
<dbReference type="Pfam" id="PF01068">
    <property type="entry name" value="DNA_ligase_A_M"/>
    <property type="match status" value="1"/>
</dbReference>
<dbReference type="PANTHER" id="PTHR45997">
    <property type="entry name" value="DNA LIGASE 4"/>
    <property type="match status" value="1"/>
</dbReference>
<dbReference type="EC" id="6.5.1.1" evidence="4"/>
<dbReference type="SUPFAM" id="SSF50249">
    <property type="entry name" value="Nucleic acid-binding proteins"/>
    <property type="match status" value="1"/>
</dbReference>
<dbReference type="PROSITE" id="PS50160">
    <property type="entry name" value="DNA_LIGASE_A3"/>
    <property type="match status" value="1"/>
</dbReference>
<dbReference type="Proteomes" id="UP000827092">
    <property type="component" value="Unassembled WGS sequence"/>
</dbReference>
<dbReference type="InterPro" id="IPR012340">
    <property type="entry name" value="NA-bd_OB-fold"/>
</dbReference>
<dbReference type="GO" id="GO:0006310">
    <property type="term" value="P:DNA recombination"/>
    <property type="evidence" value="ECO:0007669"/>
    <property type="project" value="UniProtKB-KW"/>
</dbReference>
<evidence type="ECO:0000256" key="11">
    <source>
        <dbReference type="ARBA" id="ARBA00022840"/>
    </source>
</evidence>
<evidence type="ECO:0000256" key="15">
    <source>
        <dbReference type="ARBA" id="ARBA00023242"/>
    </source>
</evidence>
<keyword evidence="6" id="KW-0436">Ligase</keyword>
<gene>
    <name evidence="22" type="ORF">JTE90_009176</name>
</gene>
<dbReference type="GO" id="GO:0006297">
    <property type="term" value="P:nucleotide-excision repair, DNA gap filling"/>
    <property type="evidence" value="ECO:0007669"/>
    <property type="project" value="TreeGrafter"/>
</dbReference>
<dbReference type="InterPro" id="IPR016059">
    <property type="entry name" value="DNA_ligase_ATP-dep_CS"/>
</dbReference>
<sequence>MECKCMPHLAPDRNYTNFNKKSESPMHDRTMNNNNSLERNIFIILEGKMSTVAEHVPFLHLCKLCQKISDKKGKDKTKPLKEFIQYWRDFHSKLHSNNPNTTDSFFPAMRLLLPQCERQRAAYGIKEFTLAKLLIEIFCLDKKSTDALKLLNYRSPKSANAEAGDFASVAYFVLKNRSPENGSMTVYDVNHYLDNIAESHAGKNKDELKNGLLHLFRNTSALEQKWMIRMILKDMKLGICENSILNAFHIDARDLYNVTNSLEKICCSLKDPSVRMHEIEISLFSPFRPMLSEMALPNQVENLMNNRPFIIETKYDGERLQLHKDGSSYMYFSRGGFDCTNTYGSSPLQGNLTPLIHKAFKPGISKCILDGEIVIYSNKLNCIVAKGESADVQALQPDGDYAPCFCVFDVVMMNDRVLSNLPTTERTVLIRDVFTPIESKIRYTEQINATTNAQVTEELNKAIDLRLEGIIIKDPSSVYKPNLRKDSGWLKVKPEYIENLMDELDLLIIGGYYGEGRRSNVISHFLVGVASTEQIDGNPRCFFSFSKVGSGYTFKELYELSAKLTDHWKPFNPKKSPSYLIIGGGRKEQPDLWIEPSKSVIVQVKATEINLSKSFATNCTLRFPRVEKIRYDKPWHDCMNMTELEDLRNLAQGRLATKRTETVDQTEEPSPKKQRLRENIISVAPHFRPTDISDVQKVSELFKDKEICIIFSSLKKKQEIEKQIVKHGGKFVQNPGRNTYCVVCDTVTAKVKNVMRTDKYNIVKSDWIEKCVDSKKLLSWVPTDLLHTTEETREKLAENFDKFGDSYTEAVTEHSLRKIFNSICKEDWMAEEMNSVKISQIESSYFSEVSAFSLFRDCLFHFVNENGQSVFLNEMNDRSKLLYFQLKLYSANFCEEINETTTHILVLSSNFSSSQLSHLTRNGTIHLVSSSWALDCIKERKLIDERESIADQSESSEDSPALF</sequence>
<evidence type="ECO:0000256" key="18">
    <source>
        <dbReference type="ARBA" id="ARBA00034003"/>
    </source>
</evidence>
<evidence type="ECO:0000256" key="16">
    <source>
        <dbReference type="ARBA" id="ARBA00030676"/>
    </source>
</evidence>
<dbReference type="Gene3D" id="2.40.50.140">
    <property type="entry name" value="Nucleic acid-binding proteins"/>
    <property type="match status" value="1"/>
</dbReference>
<reference evidence="22 23" key="1">
    <citation type="journal article" date="2022" name="Nat. Ecol. Evol.">
        <title>A masculinizing supergene underlies an exaggerated male reproductive morph in a spider.</title>
        <authorList>
            <person name="Hendrickx F."/>
            <person name="De Corte Z."/>
            <person name="Sonet G."/>
            <person name="Van Belleghem S.M."/>
            <person name="Kostlbacher S."/>
            <person name="Vangestel C."/>
        </authorList>
    </citation>
    <scope>NUCLEOTIDE SEQUENCE [LARGE SCALE GENOMIC DNA]</scope>
    <source>
        <strain evidence="22">W744_W776</strain>
    </source>
</reference>
<evidence type="ECO:0000256" key="4">
    <source>
        <dbReference type="ARBA" id="ARBA00012727"/>
    </source>
</evidence>
<evidence type="ECO:0000259" key="21">
    <source>
        <dbReference type="PROSITE" id="PS50172"/>
    </source>
</evidence>
<evidence type="ECO:0000256" key="5">
    <source>
        <dbReference type="ARBA" id="ARBA00022073"/>
    </source>
</evidence>
<dbReference type="Gene3D" id="3.30.470.30">
    <property type="entry name" value="DNA ligase/mRNA capping enzyme"/>
    <property type="match status" value="1"/>
</dbReference>
<dbReference type="Gene3D" id="3.40.50.10190">
    <property type="entry name" value="BRCT domain"/>
    <property type="match status" value="2"/>
</dbReference>